<dbReference type="AlphaFoldDB" id="A0A4Y7LCC9"/>
<feature type="non-terminal residue" evidence="1">
    <location>
        <position position="1"/>
    </location>
</feature>
<dbReference type="EMBL" id="CM010724">
    <property type="protein sequence ID" value="RZC81931.1"/>
    <property type="molecule type" value="Genomic_DNA"/>
</dbReference>
<keyword evidence="2" id="KW-1185">Reference proteome</keyword>
<evidence type="ECO:0000313" key="1">
    <source>
        <dbReference type="EMBL" id="RZC81931.1"/>
    </source>
</evidence>
<gene>
    <name evidence="1" type="ORF">C5167_044496</name>
</gene>
<accession>A0A4Y7LCC9</accession>
<organism evidence="1 2">
    <name type="scientific">Papaver somniferum</name>
    <name type="common">Opium poppy</name>
    <dbReference type="NCBI Taxonomy" id="3469"/>
    <lineage>
        <taxon>Eukaryota</taxon>
        <taxon>Viridiplantae</taxon>
        <taxon>Streptophyta</taxon>
        <taxon>Embryophyta</taxon>
        <taxon>Tracheophyta</taxon>
        <taxon>Spermatophyta</taxon>
        <taxon>Magnoliopsida</taxon>
        <taxon>Ranunculales</taxon>
        <taxon>Papaveraceae</taxon>
        <taxon>Papaveroideae</taxon>
        <taxon>Papaver</taxon>
    </lineage>
</organism>
<sequence length="170" mass="18574">LYMRGGTGELLGMLPGPAFPKKPMKIGSSGVTMDELNIFSSKYNQFSGGDNNSSISTWSGCCNWIERSSCLSDLEITCLSTHICYLEGVSDKIASLLIRLAVWMLPGTSRAVNCAGWKQWNLRILVLIACEGCTVPVRGLICVSVKHKKLMIIRLSAAAMGGLKIFRIKR</sequence>
<reference evidence="1 2" key="1">
    <citation type="journal article" date="2018" name="Science">
        <title>The opium poppy genome and morphinan production.</title>
        <authorList>
            <person name="Guo L."/>
            <person name="Winzer T."/>
            <person name="Yang X."/>
            <person name="Li Y."/>
            <person name="Ning Z."/>
            <person name="He Z."/>
            <person name="Teodor R."/>
            <person name="Lu Y."/>
            <person name="Bowser T.A."/>
            <person name="Graham I.A."/>
            <person name="Ye K."/>
        </authorList>
    </citation>
    <scope>NUCLEOTIDE SEQUENCE [LARGE SCALE GENOMIC DNA]</scope>
    <source>
        <strain evidence="2">cv. HN1</strain>
        <tissue evidence="1">Leaves</tissue>
    </source>
</reference>
<name>A0A4Y7LCC9_PAPSO</name>
<dbReference type="Gramene" id="RZC81931">
    <property type="protein sequence ID" value="RZC81931"/>
    <property type="gene ID" value="C5167_044496"/>
</dbReference>
<proteinExistence type="predicted"/>
<dbReference type="Proteomes" id="UP000316621">
    <property type="component" value="Chromosome 10"/>
</dbReference>
<protein>
    <submittedName>
        <fullName evidence="1">Uncharacterized protein</fullName>
    </submittedName>
</protein>
<evidence type="ECO:0000313" key="2">
    <source>
        <dbReference type="Proteomes" id="UP000316621"/>
    </source>
</evidence>